<name>A0ACC2ZX16_9EURO</name>
<organism evidence="1 2">
    <name type="scientific">Neophaeococcomyces mojaviensis</name>
    <dbReference type="NCBI Taxonomy" id="3383035"/>
    <lineage>
        <taxon>Eukaryota</taxon>
        <taxon>Fungi</taxon>
        <taxon>Dikarya</taxon>
        <taxon>Ascomycota</taxon>
        <taxon>Pezizomycotina</taxon>
        <taxon>Eurotiomycetes</taxon>
        <taxon>Chaetothyriomycetidae</taxon>
        <taxon>Chaetothyriales</taxon>
        <taxon>Chaetothyriales incertae sedis</taxon>
        <taxon>Neophaeococcomyces</taxon>
    </lineage>
</organism>
<keyword evidence="2" id="KW-1185">Reference proteome</keyword>
<dbReference type="EMBL" id="JAPDRQ010000211">
    <property type="protein sequence ID" value="KAJ9652199.1"/>
    <property type="molecule type" value="Genomic_DNA"/>
</dbReference>
<dbReference type="Proteomes" id="UP001172386">
    <property type="component" value="Unassembled WGS sequence"/>
</dbReference>
<protein>
    <submittedName>
        <fullName evidence="1">Uncharacterized protein</fullName>
    </submittedName>
</protein>
<reference evidence="1" key="1">
    <citation type="submission" date="2022-10" db="EMBL/GenBank/DDBJ databases">
        <title>Culturing micro-colonial fungi from biological soil crusts in the Mojave desert and describing Neophaeococcomyces mojavensis, and introducing the new genera and species Taxawa tesnikishii.</title>
        <authorList>
            <person name="Kurbessoian T."/>
            <person name="Stajich J.E."/>
        </authorList>
    </citation>
    <scope>NUCLEOTIDE SEQUENCE</scope>
    <source>
        <strain evidence="1">JES_112</strain>
    </source>
</reference>
<comment type="caution">
    <text evidence="1">The sequence shown here is derived from an EMBL/GenBank/DDBJ whole genome shotgun (WGS) entry which is preliminary data.</text>
</comment>
<accession>A0ACC2ZX16</accession>
<proteinExistence type="predicted"/>
<evidence type="ECO:0000313" key="1">
    <source>
        <dbReference type="EMBL" id="KAJ9652199.1"/>
    </source>
</evidence>
<gene>
    <name evidence="1" type="ORF">H2198_008543</name>
</gene>
<evidence type="ECO:0000313" key="2">
    <source>
        <dbReference type="Proteomes" id="UP001172386"/>
    </source>
</evidence>
<sequence>MDGLASRLSSLNPFSGSKLEDDEDIGETIDSNTLAGGGHAGKETNVTHQLRVSAALRAFLAEEGILSRQDAGLDDPNQNTDALRALLEKPHATVPPQLTDRSHPLPDYFISSSHNTYLLAHQLYGNSSAEAYETALKAGSRCVEIDAWDGEDKDEPKITHGFTLTSNIPFRMVCETIRDVVDHEATQAIDVQGYRAAPIFISLENHCSAEGQQRMVDIMHEVFGDRLLNKAIRDKGTEEQEGVGEHVTLAELGSKICVIVEYHFPDETPADNDMVDRRSRQQRVEDEERKEPPPSAIIIPALADLGIYAQSVKPPNDAWFEKGVLESSPHHPLINVSETGLLAHMPVHSSKIANHNSNHLMRVYPKGTRISSANLNPVPFWAVGAQICALNWQTFGASMQLNEALFSGTDGYVLKPASLRHSRKTIYIDKPRQSRKRRLRLYVAGATDVPVPADRPQDGSDIKPYLTCTLVDPTNPPAKQKTAPYKQHKVTGLFHQRSNPPNTEPLWDETLEWEYEDNENELVFLRMLIKSDDAFATNLKLAVSAVRMLYVQMDEWVFIRMLNLKGQETRCSLLVKFEIVDL</sequence>